<protein>
    <submittedName>
        <fullName evidence="6">G protein-coupled receptor</fullName>
    </submittedName>
</protein>
<name>A0A2A6CYV3_PRIPA</name>
<keyword evidence="7" id="KW-1185">Reference proteome</keyword>
<dbReference type="Pfam" id="PF10317">
    <property type="entry name" value="7TM_GPCR_Srd"/>
    <property type="match status" value="1"/>
</dbReference>
<dbReference type="PANTHER" id="PTHR22945:SF40">
    <property type="entry name" value="SERPENTINE RECEPTOR, CLASS D (DELTA)-RELATED"/>
    <property type="match status" value="1"/>
</dbReference>
<dbReference type="InterPro" id="IPR019421">
    <property type="entry name" value="7TM_GPCR_serpentine_rcpt_Srd"/>
</dbReference>
<dbReference type="EnsemblMetazoa" id="PPA18410.1">
    <property type="protein sequence ID" value="PPA18410.1"/>
    <property type="gene ID" value="WBGene00107964"/>
</dbReference>
<organism evidence="6 7">
    <name type="scientific">Pristionchus pacificus</name>
    <name type="common">Parasitic nematode worm</name>
    <dbReference type="NCBI Taxonomy" id="54126"/>
    <lineage>
        <taxon>Eukaryota</taxon>
        <taxon>Metazoa</taxon>
        <taxon>Ecdysozoa</taxon>
        <taxon>Nematoda</taxon>
        <taxon>Chromadorea</taxon>
        <taxon>Rhabditida</taxon>
        <taxon>Rhabditina</taxon>
        <taxon>Diplogasteromorpha</taxon>
        <taxon>Diplogasteroidea</taxon>
        <taxon>Neodiplogasteridae</taxon>
        <taxon>Pristionchus</taxon>
    </lineage>
</organism>
<evidence type="ECO:0000256" key="1">
    <source>
        <dbReference type="ARBA" id="ARBA00004141"/>
    </source>
</evidence>
<accession>A0A2A6CYV3</accession>
<reference evidence="7" key="1">
    <citation type="journal article" date="2008" name="Nat. Genet.">
        <title>The Pristionchus pacificus genome provides a unique perspective on nematode lifestyle and parasitism.</title>
        <authorList>
            <person name="Dieterich C."/>
            <person name="Clifton S.W."/>
            <person name="Schuster L.N."/>
            <person name="Chinwalla A."/>
            <person name="Delehaunty K."/>
            <person name="Dinkelacker I."/>
            <person name="Fulton L."/>
            <person name="Fulton R."/>
            <person name="Godfrey J."/>
            <person name="Minx P."/>
            <person name="Mitreva M."/>
            <person name="Roeseler W."/>
            <person name="Tian H."/>
            <person name="Witte H."/>
            <person name="Yang S.P."/>
            <person name="Wilson R.K."/>
            <person name="Sommer R.J."/>
        </authorList>
    </citation>
    <scope>NUCLEOTIDE SEQUENCE [LARGE SCALE GENOMIC DNA]</scope>
    <source>
        <strain evidence="7">PS312</strain>
    </source>
</reference>
<dbReference type="AlphaFoldDB" id="A0A2A6CYV3"/>
<reference evidence="6" key="2">
    <citation type="submission" date="2022-06" db="UniProtKB">
        <authorList>
            <consortium name="EnsemblMetazoa"/>
        </authorList>
    </citation>
    <scope>IDENTIFICATION</scope>
    <source>
        <strain evidence="6">PS312</strain>
    </source>
</reference>
<dbReference type="PANTHER" id="PTHR22945">
    <property type="entry name" value="SERPENTINE RECEPTOR, CLASS D DELTA"/>
    <property type="match status" value="1"/>
</dbReference>
<evidence type="ECO:0000256" key="3">
    <source>
        <dbReference type="ARBA" id="ARBA00022692"/>
    </source>
</evidence>
<gene>
    <name evidence="6" type="primary">WBGene00107964</name>
</gene>
<dbReference type="GO" id="GO:0016020">
    <property type="term" value="C:membrane"/>
    <property type="evidence" value="ECO:0007669"/>
    <property type="project" value="UniProtKB-SubCell"/>
</dbReference>
<dbReference type="InterPro" id="IPR050920">
    <property type="entry name" value="Nematode_rcpt-like_delta"/>
</dbReference>
<sequence length="215" mass="23862">MNTTVVDLIATIVGFVTTARVVSNHLMSITYLIFTGPCSNIGATICKIFYGAVHYSSAKSFLTAMFIVLSSPIVFTAAFFLRSRTLRALSKTSLLMSSSTKEIHRMFVRTLNFQLALTTFVGIGSGMYVFNLMGLTDHQISEITPCAIANLLPSVAPIFNLWCIRPYRSFVKDVVKQWLNPSKVTFLRGVAFTFSIDATGQSERNELSKFLLLFP</sequence>
<comment type="similarity">
    <text evidence="2">Belongs to the nematode receptor-like protein srd family.</text>
</comment>
<keyword evidence="4" id="KW-1133">Transmembrane helix</keyword>
<evidence type="ECO:0000313" key="7">
    <source>
        <dbReference type="Proteomes" id="UP000005239"/>
    </source>
</evidence>
<evidence type="ECO:0000256" key="4">
    <source>
        <dbReference type="ARBA" id="ARBA00022989"/>
    </source>
</evidence>
<accession>A0A8R1YEI8</accession>
<keyword evidence="5" id="KW-0472">Membrane</keyword>
<evidence type="ECO:0000256" key="2">
    <source>
        <dbReference type="ARBA" id="ARBA00009166"/>
    </source>
</evidence>
<proteinExistence type="inferred from homology"/>
<evidence type="ECO:0000256" key="5">
    <source>
        <dbReference type="ARBA" id="ARBA00023136"/>
    </source>
</evidence>
<evidence type="ECO:0000313" key="6">
    <source>
        <dbReference type="EnsemblMetazoa" id="PPA18410.1"/>
    </source>
</evidence>
<comment type="subcellular location">
    <subcellularLocation>
        <location evidence="1">Membrane</location>
        <topology evidence="1">Multi-pass membrane protein</topology>
    </subcellularLocation>
</comment>
<keyword evidence="3" id="KW-0812">Transmembrane</keyword>
<dbReference type="Proteomes" id="UP000005239">
    <property type="component" value="Unassembled WGS sequence"/>
</dbReference>